<keyword evidence="2" id="KW-0539">Nucleus</keyword>
<evidence type="ECO:0000313" key="5">
    <source>
        <dbReference type="EMBL" id="KHJ83079.1"/>
    </source>
</evidence>
<evidence type="ECO:0000256" key="2">
    <source>
        <dbReference type="PROSITE-ProRule" id="PRU00267"/>
    </source>
</evidence>
<dbReference type="Pfam" id="PF09011">
    <property type="entry name" value="HMG_box_2"/>
    <property type="match status" value="1"/>
</dbReference>
<dbReference type="EMBL" id="KN575316">
    <property type="protein sequence ID" value="KHJ83079.1"/>
    <property type="molecule type" value="Genomic_DNA"/>
</dbReference>
<evidence type="ECO:0000256" key="3">
    <source>
        <dbReference type="SAM" id="MobiDB-lite"/>
    </source>
</evidence>
<accession>A0A0B1SDT1</accession>
<feature type="region of interest" description="Disordered" evidence="3">
    <location>
        <begin position="114"/>
        <end position="143"/>
    </location>
</feature>
<organism evidence="5 6">
    <name type="scientific">Oesophagostomum dentatum</name>
    <name type="common">Nodular worm</name>
    <dbReference type="NCBI Taxonomy" id="61180"/>
    <lineage>
        <taxon>Eukaryota</taxon>
        <taxon>Metazoa</taxon>
        <taxon>Ecdysozoa</taxon>
        <taxon>Nematoda</taxon>
        <taxon>Chromadorea</taxon>
        <taxon>Rhabditida</taxon>
        <taxon>Rhabditina</taxon>
        <taxon>Rhabditomorpha</taxon>
        <taxon>Strongyloidea</taxon>
        <taxon>Strongylidae</taxon>
        <taxon>Oesophagostomum</taxon>
    </lineage>
</organism>
<dbReference type="AlphaFoldDB" id="A0A0B1SDT1"/>
<evidence type="ECO:0000313" key="6">
    <source>
        <dbReference type="Proteomes" id="UP000053660"/>
    </source>
</evidence>
<name>A0A0B1SDT1_OESDE</name>
<feature type="domain" description="HMG box" evidence="4">
    <location>
        <begin position="138"/>
        <end position="207"/>
    </location>
</feature>
<dbReference type="PANTHER" id="PTHR48112">
    <property type="entry name" value="HIGH MOBILITY GROUP PROTEIN DSP1"/>
    <property type="match status" value="1"/>
</dbReference>
<dbReference type="PANTHER" id="PTHR48112:SF34">
    <property type="entry name" value="HMG BOX-CONTAINING PROTEIN 5"/>
    <property type="match status" value="1"/>
</dbReference>
<dbReference type="OrthoDB" id="1919336at2759"/>
<dbReference type="SUPFAM" id="SSF47095">
    <property type="entry name" value="HMG-box"/>
    <property type="match status" value="2"/>
</dbReference>
<keyword evidence="1 2" id="KW-0238">DNA-binding</keyword>
<feature type="compositionally biased region" description="Basic and acidic residues" evidence="3">
    <location>
        <begin position="114"/>
        <end position="140"/>
    </location>
</feature>
<dbReference type="GO" id="GO:0003677">
    <property type="term" value="F:DNA binding"/>
    <property type="evidence" value="ECO:0007669"/>
    <property type="project" value="UniProtKB-UniRule"/>
</dbReference>
<feature type="DNA-binding region" description="HMG box" evidence="2">
    <location>
        <begin position="138"/>
        <end position="207"/>
    </location>
</feature>
<reference evidence="5 6" key="1">
    <citation type="submission" date="2014-03" db="EMBL/GenBank/DDBJ databases">
        <title>Draft genome of the hookworm Oesophagostomum dentatum.</title>
        <authorList>
            <person name="Mitreva M."/>
        </authorList>
    </citation>
    <scope>NUCLEOTIDE SEQUENCE [LARGE SCALE GENOMIC DNA]</scope>
    <source>
        <strain evidence="5 6">OD-Hann</strain>
    </source>
</reference>
<dbReference type="InterPro" id="IPR036910">
    <property type="entry name" value="HMG_box_dom_sf"/>
</dbReference>
<protein>
    <submittedName>
        <fullName evidence="5">HMG box</fullName>
    </submittedName>
</protein>
<keyword evidence="6" id="KW-1185">Reference proteome</keyword>
<evidence type="ECO:0000256" key="1">
    <source>
        <dbReference type="ARBA" id="ARBA00023125"/>
    </source>
</evidence>
<sequence length="223" mass="26182">MLQYQTLFVVTRRALASAATAIKEKEKVLKYPVTGMTRGPLAIFVKEYFAKKTPKNLSEGKKIMEEAASAWKSLDSTQRKKYEELSKQYRDQKMHEFDALPEEEKKKRIAASLEMKEERARRRERKERRENWEKTGHPERPPSAYNLFIQEKFNELKKKGEVITPVAKTMQRVSAEWSSMSDSAKQKYITKASKMADHYKVQLDIWKSKIKPEEKEKSQKSSK</sequence>
<dbReference type="InterPro" id="IPR009071">
    <property type="entry name" value="HMG_box_dom"/>
</dbReference>
<dbReference type="Gene3D" id="1.10.30.10">
    <property type="entry name" value="High mobility group box domain"/>
    <property type="match status" value="2"/>
</dbReference>
<dbReference type="SMART" id="SM00398">
    <property type="entry name" value="HMG"/>
    <property type="match status" value="2"/>
</dbReference>
<dbReference type="GO" id="GO:0006357">
    <property type="term" value="P:regulation of transcription by RNA polymerase II"/>
    <property type="evidence" value="ECO:0007669"/>
    <property type="project" value="TreeGrafter"/>
</dbReference>
<gene>
    <name evidence="5" type="ORF">OESDEN_17225</name>
</gene>
<dbReference type="InterPro" id="IPR050342">
    <property type="entry name" value="HMGB"/>
</dbReference>
<dbReference type="Proteomes" id="UP000053660">
    <property type="component" value="Unassembled WGS sequence"/>
</dbReference>
<proteinExistence type="predicted"/>
<dbReference type="PROSITE" id="PS50118">
    <property type="entry name" value="HMG_BOX_2"/>
    <property type="match status" value="1"/>
</dbReference>
<dbReference type="GO" id="GO:0005634">
    <property type="term" value="C:nucleus"/>
    <property type="evidence" value="ECO:0007669"/>
    <property type="project" value="UniProtKB-UniRule"/>
</dbReference>
<evidence type="ECO:0000259" key="4">
    <source>
        <dbReference type="PROSITE" id="PS50118"/>
    </source>
</evidence>